<feature type="compositionally biased region" description="Basic residues" evidence="2">
    <location>
        <begin position="317"/>
        <end position="336"/>
    </location>
</feature>
<sequence length="640" mass="69862">MPERNDEHNGQRPSPPIVPPARSRSYRGAIQTGWQLSFGPHAAGHAHGRLECPALLYDPNVFDVVLVPHALVSSVTQTVNRYMRKQSSMGFRESEARFFGEVPPTAPRRSGGDIPIPVQCPRTHHVHPSHTPEEGSRHTTPDARHMTPDRPPQAQVPPPPAQSQRINPQPAPAPAQPQPTARHVPPPPPPPIAQALQQGPPPPAPQPTSTGRSYYRPSARYDDPPPAQPAPKAPPKARQARQARQAPPAPPPRPPTPMQVDTVSEGPESEAETEPAEVRPLSPYYNTSGESEVGSDDEDSDEEHDELDDDDDDHAPPKHRASIRRQNSKTLQKKQQKNMWVQNRRPAPLRARASASSIPMGPTNPVASTLPPRAASLGPPVAPRSAAAGSNTDNDDNDVAMICFGERPRGNARSAPVSPVGSSASAARSPSPDVPLSSTANLQTTAETPDGADTDHEHLPPRTRKKVGRPKKRKVVPKDDGDTPERESKRRKPRTSISAAKASPPPSSSGAKPPAPEAPYGPVYTCRWPRCAHTLHQADPREAKAHIQSHMNAYKAEQTREHALVRCLWDGCDQWAKVENLGRHIIFVHLKMNYECPHCGKTLARKDALKRHCQSQHPREMDQWPHNGQDPDGGGDAMME</sequence>
<feature type="region of interest" description="Disordered" evidence="2">
    <location>
        <begin position="1"/>
        <end position="23"/>
    </location>
</feature>
<evidence type="ECO:0000259" key="3">
    <source>
        <dbReference type="PROSITE" id="PS50157"/>
    </source>
</evidence>
<feature type="compositionally biased region" description="Pro residues" evidence="2">
    <location>
        <begin position="503"/>
        <end position="517"/>
    </location>
</feature>
<proteinExistence type="predicted"/>
<organism evidence="4 5">
    <name type="scientific">Gloeophyllum trabeum (strain ATCC 11539 / FP-39264 / Madison 617)</name>
    <name type="common">Brown rot fungus</name>
    <dbReference type="NCBI Taxonomy" id="670483"/>
    <lineage>
        <taxon>Eukaryota</taxon>
        <taxon>Fungi</taxon>
        <taxon>Dikarya</taxon>
        <taxon>Basidiomycota</taxon>
        <taxon>Agaricomycotina</taxon>
        <taxon>Agaricomycetes</taxon>
        <taxon>Gloeophyllales</taxon>
        <taxon>Gloeophyllaceae</taxon>
        <taxon>Gloeophyllum</taxon>
    </lineage>
</organism>
<dbReference type="PROSITE" id="PS50157">
    <property type="entry name" value="ZINC_FINGER_C2H2_2"/>
    <property type="match status" value="1"/>
</dbReference>
<dbReference type="EMBL" id="KB469310">
    <property type="protein sequence ID" value="EPQ51470.1"/>
    <property type="molecule type" value="Genomic_DNA"/>
</dbReference>
<dbReference type="InterPro" id="IPR013087">
    <property type="entry name" value="Znf_C2H2_type"/>
</dbReference>
<feature type="region of interest" description="Disordered" evidence="2">
    <location>
        <begin position="610"/>
        <end position="640"/>
    </location>
</feature>
<reference evidence="4 5" key="1">
    <citation type="journal article" date="2012" name="Science">
        <title>The Paleozoic origin of enzymatic lignin decomposition reconstructed from 31 fungal genomes.</title>
        <authorList>
            <person name="Floudas D."/>
            <person name="Binder M."/>
            <person name="Riley R."/>
            <person name="Barry K."/>
            <person name="Blanchette R.A."/>
            <person name="Henrissat B."/>
            <person name="Martinez A.T."/>
            <person name="Otillar R."/>
            <person name="Spatafora J.W."/>
            <person name="Yadav J.S."/>
            <person name="Aerts A."/>
            <person name="Benoit I."/>
            <person name="Boyd A."/>
            <person name="Carlson A."/>
            <person name="Copeland A."/>
            <person name="Coutinho P.M."/>
            <person name="de Vries R.P."/>
            <person name="Ferreira P."/>
            <person name="Findley K."/>
            <person name="Foster B."/>
            <person name="Gaskell J."/>
            <person name="Glotzer D."/>
            <person name="Gorecki P."/>
            <person name="Heitman J."/>
            <person name="Hesse C."/>
            <person name="Hori C."/>
            <person name="Igarashi K."/>
            <person name="Jurgens J.A."/>
            <person name="Kallen N."/>
            <person name="Kersten P."/>
            <person name="Kohler A."/>
            <person name="Kuees U."/>
            <person name="Kumar T.K.A."/>
            <person name="Kuo A."/>
            <person name="LaButti K."/>
            <person name="Larrondo L.F."/>
            <person name="Lindquist E."/>
            <person name="Ling A."/>
            <person name="Lombard V."/>
            <person name="Lucas S."/>
            <person name="Lundell T."/>
            <person name="Martin R."/>
            <person name="McLaughlin D.J."/>
            <person name="Morgenstern I."/>
            <person name="Morin E."/>
            <person name="Murat C."/>
            <person name="Nagy L.G."/>
            <person name="Nolan M."/>
            <person name="Ohm R.A."/>
            <person name="Patyshakuliyeva A."/>
            <person name="Rokas A."/>
            <person name="Ruiz-Duenas F.J."/>
            <person name="Sabat G."/>
            <person name="Salamov A."/>
            <person name="Samejima M."/>
            <person name="Schmutz J."/>
            <person name="Slot J.C."/>
            <person name="St John F."/>
            <person name="Stenlid J."/>
            <person name="Sun H."/>
            <person name="Sun S."/>
            <person name="Syed K."/>
            <person name="Tsang A."/>
            <person name="Wiebenga A."/>
            <person name="Young D."/>
            <person name="Pisabarro A."/>
            <person name="Eastwood D.C."/>
            <person name="Martin F."/>
            <person name="Cullen D."/>
            <person name="Grigoriev I.V."/>
            <person name="Hibbett D.S."/>
        </authorList>
    </citation>
    <scope>NUCLEOTIDE SEQUENCE [LARGE SCALE GENOMIC DNA]</scope>
    <source>
        <strain evidence="4 5">ATCC 11539</strain>
    </source>
</reference>
<feature type="compositionally biased region" description="Basic and acidic residues" evidence="2">
    <location>
        <begin position="476"/>
        <end position="488"/>
    </location>
</feature>
<keyword evidence="1" id="KW-0479">Metal-binding</keyword>
<dbReference type="KEGG" id="gtr:GLOTRDRAFT_140915"/>
<dbReference type="PROSITE" id="PS00028">
    <property type="entry name" value="ZINC_FINGER_C2H2_1"/>
    <property type="match status" value="1"/>
</dbReference>
<dbReference type="OrthoDB" id="2686438at2759"/>
<dbReference type="GO" id="GO:0008270">
    <property type="term" value="F:zinc ion binding"/>
    <property type="evidence" value="ECO:0007669"/>
    <property type="project" value="UniProtKB-KW"/>
</dbReference>
<dbReference type="Gene3D" id="3.30.160.60">
    <property type="entry name" value="Classic Zinc Finger"/>
    <property type="match status" value="1"/>
</dbReference>
<feature type="compositionally biased region" description="Low complexity" evidence="2">
    <location>
        <begin position="412"/>
        <end position="435"/>
    </location>
</feature>
<dbReference type="AlphaFoldDB" id="S7RB68"/>
<keyword evidence="1" id="KW-0863">Zinc-finger</keyword>
<feature type="compositionally biased region" description="Low complexity" evidence="2">
    <location>
        <begin position="344"/>
        <end position="359"/>
    </location>
</feature>
<gene>
    <name evidence="4" type="ORF">GLOTRDRAFT_140915</name>
</gene>
<dbReference type="Proteomes" id="UP000030669">
    <property type="component" value="Unassembled WGS sequence"/>
</dbReference>
<feature type="compositionally biased region" description="Pro residues" evidence="2">
    <location>
        <begin position="247"/>
        <end position="257"/>
    </location>
</feature>
<feature type="compositionally biased region" description="Basic and acidic residues" evidence="2">
    <location>
        <begin position="1"/>
        <end position="10"/>
    </location>
</feature>
<keyword evidence="5" id="KW-1185">Reference proteome</keyword>
<keyword evidence="1" id="KW-0862">Zinc</keyword>
<accession>S7RB68</accession>
<dbReference type="RefSeq" id="XP_007869943.1">
    <property type="nucleotide sequence ID" value="XM_007871752.1"/>
</dbReference>
<evidence type="ECO:0000313" key="5">
    <source>
        <dbReference type="Proteomes" id="UP000030669"/>
    </source>
</evidence>
<feature type="compositionally biased region" description="Low complexity" evidence="2">
    <location>
        <begin position="236"/>
        <end position="246"/>
    </location>
</feature>
<feature type="compositionally biased region" description="Basic residues" evidence="2">
    <location>
        <begin position="461"/>
        <end position="475"/>
    </location>
</feature>
<dbReference type="OMA" id="NDFHAST"/>
<feature type="compositionally biased region" description="Pro residues" evidence="2">
    <location>
        <begin position="149"/>
        <end position="161"/>
    </location>
</feature>
<protein>
    <recommendedName>
        <fullName evidence="3">C2H2-type domain-containing protein</fullName>
    </recommendedName>
</protein>
<feature type="domain" description="C2H2-type" evidence="3">
    <location>
        <begin position="594"/>
        <end position="622"/>
    </location>
</feature>
<feature type="compositionally biased region" description="Gly residues" evidence="2">
    <location>
        <begin position="631"/>
        <end position="640"/>
    </location>
</feature>
<dbReference type="eggNOG" id="ENOG502S0KU">
    <property type="taxonomic scope" value="Eukaryota"/>
</dbReference>
<feature type="compositionally biased region" description="Basic and acidic residues" evidence="2">
    <location>
        <begin position="130"/>
        <end position="148"/>
    </location>
</feature>
<evidence type="ECO:0000256" key="1">
    <source>
        <dbReference type="PROSITE-ProRule" id="PRU00042"/>
    </source>
</evidence>
<feature type="compositionally biased region" description="Acidic residues" evidence="2">
    <location>
        <begin position="293"/>
        <end position="313"/>
    </location>
</feature>
<dbReference type="PRINTS" id="PR01217">
    <property type="entry name" value="PRICHEXTENSN"/>
</dbReference>
<feature type="compositionally biased region" description="Polar residues" evidence="2">
    <location>
        <begin position="436"/>
        <end position="447"/>
    </location>
</feature>
<evidence type="ECO:0000256" key="2">
    <source>
        <dbReference type="SAM" id="MobiDB-lite"/>
    </source>
</evidence>
<feature type="region of interest" description="Disordered" evidence="2">
    <location>
        <begin position="95"/>
        <end position="517"/>
    </location>
</feature>
<dbReference type="SMART" id="SM00355">
    <property type="entry name" value="ZnF_C2H2"/>
    <property type="match status" value="2"/>
</dbReference>
<dbReference type="HOGENOM" id="CLU_427612_0_0_1"/>
<name>S7RB68_GLOTA</name>
<feature type="compositionally biased region" description="Pro residues" evidence="2">
    <location>
        <begin position="224"/>
        <end position="234"/>
    </location>
</feature>
<evidence type="ECO:0000313" key="4">
    <source>
        <dbReference type="EMBL" id="EPQ51470.1"/>
    </source>
</evidence>
<dbReference type="GeneID" id="19304646"/>